<organism evidence="1 2">
    <name type="scientific">Lindgomyces ingoldianus</name>
    <dbReference type="NCBI Taxonomy" id="673940"/>
    <lineage>
        <taxon>Eukaryota</taxon>
        <taxon>Fungi</taxon>
        <taxon>Dikarya</taxon>
        <taxon>Ascomycota</taxon>
        <taxon>Pezizomycotina</taxon>
        <taxon>Dothideomycetes</taxon>
        <taxon>Pleosporomycetidae</taxon>
        <taxon>Pleosporales</taxon>
        <taxon>Lindgomycetaceae</taxon>
        <taxon>Lindgomyces</taxon>
    </lineage>
</organism>
<name>A0ACB6RB70_9PLEO</name>
<gene>
    <name evidence="1" type="ORF">BDR25DRAFT_349450</name>
</gene>
<evidence type="ECO:0000313" key="2">
    <source>
        <dbReference type="Proteomes" id="UP000799755"/>
    </source>
</evidence>
<proteinExistence type="predicted"/>
<evidence type="ECO:0000313" key="1">
    <source>
        <dbReference type="EMBL" id="KAF2476342.1"/>
    </source>
</evidence>
<accession>A0ACB6RB70</accession>
<keyword evidence="2" id="KW-1185">Reference proteome</keyword>
<protein>
    <submittedName>
        <fullName evidence="1">Uncharacterized protein</fullName>
    </submittedName>
</protein>
<reference evidence="1" key="1">
    <citation type="journal article" date="2020" name="Stud. Mycol.">
        <title>101 Dothideomycetes genomes: a test case for predicting lifestyles and emergence of pathogens.</title>
        <authorList>
            <person name="Haridas S."/>
            <person name="Albert R."/>
            <person name="Binder M."/>
            <person name="Bloem J."/>
            <person name="Labutti K."/>
            <person name="Salamov A."/>
            <person name="Andreopoulos B."/>
            <person name="Baker S."/>
            <person name="Barry K."/>
            <person name="Bills G."/>
            <person name="Bluhm B."/>
            <person name="Cannon C."/>
            <person name="Castanera R."/>
            <person name="Culley D."/>
            <person name="Daum C."/>
            <person name="Ezra D."/>
            <person name="Gonzalez J."/>
            <person name="Henrissat B."/>
            <person name="Kuo A."/>
            <person name="Liang C."/>
            <person name="Lipzen A."/>
            <person name="Lutzoni F."/>
            <person name="Magnuson J."/>
            <person name="Mondo S."/>
            <person name="Nolan M."/>
            <person name="Ohm R."/>
            <person name="Pangilinan J."/>
            <person name="Park H.-J."/>
            <person name="Ramirez L."/>
            <person name="Alfaro M."/>
            <person name="Sun H."/>
            <person name="Tritt A."/>
            <person name="Yoshinaga Y."/>
            <person name="Zwiers L.-H."/>
            <person name="Turgeon B."/>
            <person name="Goodwin S."/>
            <person name="Spatafora J."/>
            <person name="Crous P."/>
            <person name="Grigoriev I."/>
        </authorList>
    </citation>
    <scope>NUCLEOTIDE SEQUENCE</scope>
    <source>
        <strain evidence="1">ATCC 200398</strain>
    </source>
</reference>
<comment type="caution">
    <text evidence="1">The sequence shown here is derived from an EMBL/GenBank/DDBJ whole genome shotgun (WGS) entry which is preliminary data.</text>
</comment>
<sequence>MRLHALEALIGQCTPPGFCLKAGAIPHPAGLSVFHPTSFGLCGTASWVITV</sequence>
<dbReference type="Proteomes" id="UP000799755">
    <property type="component" value="Unassembled WGS sequence"/>
</dbReference>
<dbReference type="EMBL" id="MU003494">
    <property type="protein sequence ID" value="KAF2476342.1"/>
    <property type="molecule type" value="Genomic_DNA"/>
</dbReference>